<dbReference type="PROSITE" id="PS51450">
    <property type="entry name" value="LRR"/>
    <property type="match status" value="3"/>
</dbReference>
<dbReference type="PANTHER" id="PTHR48051">
    <property type="match status" value="1"/>
</dbReference>
<dbReference type="SUPFAM" id="SSF56112">
    <property type="entry name" value="Protein kinase-like (PK-like)"/>
    <property type="match status" value="1"/>
</dbReference>
<dbReference type="InterPro" id="IPR000719">
    <property type="entry name" value="Prot_kinase_dom"/>
</dbReference>
<dbReference type="Gene3D" id="3.80.10.10">
    <property type="entry name" value="Ribonuclease Inhibitor"/>
    <property type="match status" value="3"/>
</dbReference>
<keyword evidence="1" id="KW-0433">Leucine-rich repeat</keyword>
<dbReference type="Pfam" id="PF23598">
    <property type="entry name" value="LRR_14"/>
    <property type="match status" value="2"/>
</dbReference>
<dbReference type="Gene3D" id="1.10.510.10">
    <property type="entry name" value="Transferase(Phosphotransferase) domain 1"/>
    <property type="match status" value="1"/>
</dbReference>
<dbReference type="SMART" id="SM00220">
    <property type="entry name" value="S_TKc"/>
    <property type="match status" value="1"/>
</dbReference>
<name>A0ABR4NFR0_9FUNG</name>
<dbReference type="InterPro" id="IPR003591">
    <property type="entry name" value="Leu-rich_rpt_typical-subtyp"/>
</dbReference>
<evidence type="ECO:0000256" key="2">
    <source>
        <dbReference type="ARBA" id="ARBA00022737"/>
    </source>
</evidence>
<evidence type="ECO:0000313" key="6">
    <source>
        <dbReference type="Proteomes" id="UP001527925"/>
    </source>
</evidence>
<reference evidence="5 6" key="1">
    <citation type="submission" date="2023-09" db="EMBL/GenBank/DDBJ databases">
        <title>Pangenome analysis of Batrachochytrium dendrobatidis and related Chytrids.</title>
        <authorList>
            <person name="Yacoub M.N."/>
            <person name="Stajich J.E."/>
            <person name="James T.Y."/>
        </authorList>
    </citation>
    <scope>NUCLEOTIDE SEQUENCE [LARGE SCALE GENOMIC DNA]</scope>
    <source>
        <strain evidence="5 6">JEL0888</strain>
    </source>
</reference>
<feature type="compositionally biased region" description="Low complexity" evidence="3">
    <location>
        <begin position="1083"/>
        <end position="1092"/>
    </location>
</feature>
<organism evidence="5 6">
    <name type="scientific">Polyrhizophydium stewartii</name>
    <dbReference type="NCBI Taxonomy" id="2732419"/>
    <lineage>
        <taxon>Eukaryota</taxon>
        <taxon>Fungi</taxon>
        <taxon>Fungi incertae sedis</taxon>
        <taxon>Chytridiomycota</taxon>
        <taxon>Chytridiomycota incertae sedis</taxon>
        <taxon>Chytridiomycetes</taxon>
        <taxon>Rhizophydiales</taxon>
        <taxon>Rhizophydiales incertae sedis</taxon>
        <taxon>Polyrhizophydium</taxon>
    </lineage>
</organism>
<dbReference type="EMBL" id="JADGIZ020000007">
    <property type="protein sequence ID" value="KAL2918289.1"/>
    <property type="molecule type" value="Genomic_DNA"/>
</dbReference>
<gene>
    <name evidence="5" type="ORF">HK105_202216</name>
</gene>
<feature type="domain" description="Protein kinase" evidence="4">
    <location>
        <begin position="406"/>
        <end position="663"/>
    </location>
</feature>
<dbReference type="Pfam" id="PF07714">
    <property type="entry name" value="PK_Tyr_Ser-Thr"/>
    <property type="match status" value="1"/>
</dbReference>
<feature type="region of interest" description="Disordered" evidence="3">
    <location>
        <begin position="1078"/>
        <end position="1100"/>
    </location>
</feature>
<dbReference type="InterPro" id="IPR055414">
    <property type="entry name" value="LRR_R13L4/SHOC2-like"/>
</dbReference>
<protein>
    <recommendedName>
        <fullName evidence="4">Protein kinase domain-containing protein</fullName>
    </recommendedName>
</protein>
<dbReference type="PANTHER" id="PTHR48051:SF1">
    <property type="entry name" value="RAS SUPPRESSOR PROTEIN 1"/>
    <property type="match status" value="1"/>
</dbReference>
<dbReference type="SMART" id="SM00369">
    <property type="entry name" value="LRR_TYP"/>
    <property type="match status" value="9"/>
</dbReference>
<sequence length="1100" mass="119904">MTGIANVDEHAQGAPPSLAARQPEKKRSAVTRLFGCAAPGDPDSDPDDKPALAPVSGAPGSRPTMPAAEPPLRFDAEHAAELASICETALLAARHDPAGIDQAISALIDGCYNLRGRILDARCAGEATKTPQAGADPGSEAHVDPALEQAFQAAKSALSSAAESKAGIAFMLDILAKQVDPSVSVPGANEIGDVLGAATSLVGFVQLLVKPSDAGAQGVKAATRFLATNSLEIASTVVNIAKVAADFVPIPGLATAIGIIDKILANIGDSQNAPKIMQALCSDLADIKAIIAPMANQWFSADVRRKCSDLVALLKEADAAVEKSKADSKTWRALVGGAGAKMTAQVEALRKKLATNKDLLSLAMQVDSAMMLMRMAKQLNIIDLKADKMLAILRPRTLLLHHDDFMIAPTPIDASGTFRVFKAKMDGSEYVVKEFRESIDGREEAIEAEARRWFNANHPSLLQLTGVCLDRDRHTGRGPFVALPFVEHDLESFLAENPDLDMDDRISIMLRIARGLKYLHKYAPSAPVVHGNLTLRHVRIEARFDTSEGERVLKVNKIKIVPAIGVAGGPGSRGDYEAFMAPELSQGQPATRPSADIFSFAALCMAVITGCKPANVWKQPLARPRNLDKELWSLMFRCKEVSPRVRPKINRVVSVLSNASPSVQRKYSTTSHSEVERLCAVFPDWTEDNEILATDSDPRGDQSFVFDLSTKRSLPVWRLDWSESHSLTALRLTGCGLTGPIPAAINSLPHLRELWLDQNEFEGEVPWQICSLTKLQSLRLRRNKLTGSLPIAIWKLADLEELDVADNRLDAIPETLVKLAKLRIINVARNLISRLPEQIGRLENLEVLVASDRFEIGRIEHIPESIGDLKKLNLLDLSKNRIRDLPESLGNLENLCILNLACNQIEQLPDSLSRLWLLEQFRLNNNRLSTLPEWIGKMSSLTWLTIAKCNVESLPDALCNLTELRKLNLASNQIRELPQAMGNLTKLTIMKIDGNQIQELPESIGNLKNLEKLCVGRFAQCANIERFADEYNHSNAARNMIARLPGSIGALESIRELSLDKNKLPEKHPVVEKLAEMTRVHLPDGASPAAAADDGDDGNE</sequence>
<evidence type="ECO:0000256" key="1">
    <source>
        <dbReference type="ARBA" id="ARBA00022614"/>
    </source>
</evidence>
<dbReference type="InterPro" id="IPR001611">
    <property type="entry name" value="Leu-rich_rpt"/>
</dbReference>
<comment type="caution">
    <text evidence="5">The sequence shown here is derived from an EMBL/GenBank/DDBJ whole genome shotgun (WGS) entry which is preliminary data.</text>
</comment>
<evidence type="ECO:0000256" key="3">
    <source>
        <dbReference type="SAM" id="MobiDB-lite"/>
    </source>
</evidence>
<dbReference type="Proteomes" id="UP001527925">
    <property type="component" value="Unassembled WGS sequence"/>
</dbReference>
<accession>A0ABR4NFR0</accession>
<dbReference type="Gene3D" id="3.30.200.20">
    <property type="entry name" value="Phosphorylase Kinase, domain 1"/>
    <property type="match status" value="1"/>
</dbReference>
<keyword evidence="6" id="KW-1185">Reference proteome</keyword>
<dbReference type="InterPro" id="IPR011009">
    <property type="entry name" value="Kinase-like_dom_sf"/>
</dbReference>
<dbReference type="SUPFAM" id="SSF52058">
    <property type="entry name" value="L domain-like"/>
    <property type="match status" value="1"/>
</dbReference>
<dbReference type="InterPro" id="IPR050216">
    <property type="entry name" value="LRR_domain-containing"/>
</dbReference>
<evidence type="ECO:0000313" key="5">
    <source>
        <dbReference type="EMBL" id="KAL2918289.1"/>
    </source>
</evidence>
<dbReference type="InterPro" id="IPR032675">
    <property type="entry name" value="LRR_dom_sf"/>
</dbReference>
<dbReference type="PROSITE" id="PS50011">
    <property type="entry name" value="PROTEIN_KINASE_DOM"/>
    <property type="match status" value="1"/>
</dbReference>
<proteinExistence type="predicted"/>
<dbReference type="InterPro" id="IPR001245">
    <property type="entry name" value="Ser-Thr/Tyr_kinase_cat_dom"/>
</dbReference>
<keyword evidence="2" id="KW-0677">Repeat</keyword>
<evidence type="ECO:0000259" key="4">
    <source>
        <dbReference type="PROSITE" id="PS50011"/>
    </source>
</evidence>
<dbReference type="SMART" id="SM00364">
    <property type="entry name" value="LRR_BAC"/>
    <property type="match status" value="7"/>
</dbReference>
<feature type="region of interest" description="Disordered" evidence="3">
    <location>
        <begin position="1"/>
        <end position="69"/>
    </location>
</feature>